<feature type="chain" id="PRO_5014280454" evidence="2">
    <location>
        <begin position="21"/>
        <end position="262"/>
    </location>
</feature>
<accession>A0A231MXJ9</accession>
<sequence length="262" mass="29453">MNRARWLPLLALLVAPLATGKADWALFEQYRPEPRLLHFDAGASQTAGTLLIWPELDQPHLWLAMAEYWQQRGWDFLLLLPDPDQQAFDPVSEQPSPAQQAWLERQAQRLNEALAATESEPPLVVMAQGSAALWFQQLIDAGQSRTPDALILLDAHPRAADQQRMLAISLARSPYPVLDIHGRSDDAATNANRQRRRQQVARQDKADYEAQRLAAHSLLERQVAGWLMRRGWLPLPPSAPDYLRGQTHEAGISRSPDPGADH</sequence>
<keyword evidence="2" id="KW-0732">Signal</keyword>
<evidence type="ECO:0000313" key="3">
    <source>
        <dbReference type="EMBL" id="ATG73072.1"/>
    </source>
</evidence>
<reference evidence="4" key="1">
    <citation type="submission" date="2015-09" db="EMBL/GenBank/DDBJ databases">
        <authorList>
            <person name="Shao Z."/>
            <person name="Wang L."/>
        </authorList>
    </citation>
    <scope>NUCLEOTIDE SEQUENCE [LARGE SCALE GENOMIC DNA]</scope>
    <source>
        <strain evidence="4">F13-1</strain>
    </source>
</reference>
<dbReference type="AlphaFoldDB" id="A0A231MXJ9"/>
<evidence type="ECO:0000256" key="1">
    <source>
        <dbReference type="SAM" id="MobiDB-lite"/>
    </source>
</evidence>
<feature type="region of interest" description="Disordered" evidence="1">
    <location>
        <begin position="243"/>
        <end position="262"/>
    </location>
</feature>
<dbReference type="Proteomes" id="UP000217763">
    <property type="component" value="Chromosome"/>
</dbReference>
<dbReference type="KEGG" id="zdf:AN401_03710"/>
<dbReference type="RefSeq" id="WP_094040235.1">
    <property type="nucleotide sequence ID" value="NZ_CP012621.1"/>
</dbReference>
<feature type="signal peptide" evidence="2">
    <location>
        <begin position="1"/>
        <end position="20"/>
    </location>
</feature>
<dbReference type="EMBL" id="CP012621">
    <property type="protein sequence ID" value="ATG73072.1"/>
    <property type="molecule type" value="Genomic_DNA"/>
</dbReference>
<evidence type="ECO:0000256" key="2">
    <source>
        <dbReference type="SAM" id="SignalP"/>
    </source>
</evidence>
<keyword evidence="4" id="KW-1185">Reference proteome</keyword>
<organism evidence="3 4">
    <name type="scientific">Zobellella denitrificans</name>
    <dbReference type="NCBI Taxonomy" id="347534"/>
    <lineage>
        <taxon>Bacteria</taxon>
        <taxon>Pseudomonadati</taxon>
        <taxon>Pseudomonadota</taxon>
        <taxon>Gammaproteobacteria</taxon>
        <taxon>Aeromonadales</taxon>
        <taxon>Aeromonadaceae</taxon>
        <taxon>Zobellella</taxon>
    </lineage>
</organism>
<gene>
    <name evidence="3" type="ORF">AN401_03710</name>
</gene>
<feature type="region of interest" description="Disordered" evidence="1">
    <location>
        <begin position="181"/>
        <end position="204"/>
    </location>
</feature>
<dbReference type="Pfam" id="PF12048">
    <property type="entry name" value="DUF3530"/>
    <property type="match status" value="1"/>
</dbReference>
<name>A0A231MXJ9_9GAMM</name>
<evidence type="ECO:0000313" key="4">
    <source>
        <dbReference type="Proteomes" id="UP000217763"/>
    </source>
</evidence>
<dbReference type="InterPro" id="IPR022529">
    <property type="entry name" value="DUF3530"/>
</dbReference>
<protein>
    <submittedName>
        <fullName evidence="3">Uncharacterized protein</fullName>
    </submittedName>
</protein>
<dbReference type="OrthoDB" id="5599854at2"/>
<proteinExistence type="predicted"/>